<protein>
    <submittedName>
        <fullName evidence="4">Aldehyde dehydrogenase</fullName>
    </submittedName>
</protein>
<keyword evidence="5" id="KW-1185">Reference proteome</keyword>
<dbReference type="Gene3D" id="3.40.50.970">
    <property type="match status" value="1"/>
</dbReference>
<gene>
    <name evidence="4" type="ORF">CVT23_20445</name>
</gene>
<dbReference type="InterPro" id="IPR051818">
    <property type="entry name" value="TPP_dependent_decarboxylase"/>
</dbReference>
<feature type="domain" description="Thiamine pyrophosphate enzyme TPP-binding" evidence="3">
    <location>
        <begin position="50"/>
        <end position="163"/>
    </location>
</feature>
<evidence type="ECO:0000256" key="1">
    <source>
        <dbReference type="ARBA" id="ARBA00022793"/>
    </source>
</evidence>
<accession>A0A2M9FWK3</accession>
<dbReference type="OrthoDB" id="6843902at2"/>
<dbReference type="InterPro" id="IPR011766">
    <property type="entry name" value="TPP_enzyme_TPP-bd"/>
</dbReference>
<dbReference type="RefSeq" id="WP_109795671.1">
    <property type="nucleotide sequence ID" value="NZ_PHIG01000054.1"/>
</dbReference>
<dbReference type="SUPFAM" id="SSF52518">
    <property type="entry name" value="Thiamin diphosphate-binding fold (THDP-binding)"/>
    <property type="match status" value="1"/>
</dbReference>
<dbReference type="Pfam" id="PF02775">
    <property type="entry name" value="TPP_enzyme_C"/>
    <property type="match status" value="1"/>
</dbReference>
<evidence type="ECO:0000313" key="4">
    <source>
        <dbReference type="EMBL" id="PJK27846.1"/>
    </source>
</evidence>
<evidence type="ECO:0000256" key="2">
    <source>
        <dbReference type="ARBA" id="ARBA00023239"/>
    </source>
</evidence>
<evidence type="ECO:0000313" key="5">
    <source>
        <dbReference type="Proteomes" id="UP000229498"/>
    </source>
</evidence>
<dbReference type="GO" id="GO:0016831">
    <property type="term" value="F:carboxy-lyase activity"/>
    <property type="evidence" value="ECO:0007669"/>
    <property type="project" value="UniProtKB-KW"/>
</dbReference>
<sequence>MNERANDYPIRRRELAAAIMADNPDALFIAGLGATAWDLTAAGDRPTTFPLWGAMGGAAAMGLGLALAQPERRVIVVTGDGEQLMGLGALATVAVQRPANLAIVVFDNESYGETGMQATHTAAGVDLAGVARAAGFPLVRTAATPEDARAALPDIRAGRGPVFAAFKVRAEVLPFALPPKDGAWLKDRFRRALLGPAAVGET</sequence>
<organism evidence="4 5">
    <name type="scientific">Minwuia thermotolerans</name>
    <dbReference type="NCBI Taxonomy" id="2056226"/>
    <lineage>
        <taxon>Bacteria</taxon>
        <taxon>Pseudomonadati</taxon>
        <taxon>Pseudomonadota</taxon>
        <taxon>Alphaproteobacteria</taxon>
        <taxon>Minwuiales</taxon>
        <taxon>Minwuiaceae</taxon>
        <taxon>Minwuia</taxon>
    </lineage>
</organism>
<dbReference type="AlphaFoldDB" id="A0A2M9FWK3"/>
<evidence type="ECO:0000259" key="3">
    <source>
        <dbReference type="Pfam" id="PF02775"/>
    </source>
</evidence>
<proteinExistence type="predicted"/>
<reference evidence="4 5" key="1">
    <citation type="submission" date="2017-11" db="EMBL/GenBank/DDBJ databases">
        <title>Draft genome sequence of Rhizobiales bacterium SY3-13.</title>
        <authorList>
            <person name="Sun C."/>
        </authorList>
    </citation>
    <scope>NUCLEOTIDE SEQUENCE [LARGE SCALE GENOMIC DNA]</scope>
    <source>
        <strain evidence="4 5">SY3-13</strain>
    </source>
</reference>
<dbReference type="EMBL" id="PHIG01000054">
    <property type="protein sequence ID" value="PJK27846.1"/>
    <property type="molecule type" value="Genomic_DNA"/>
</dbReference>
<dbReference type="Proteomes" id="UP000229498">
    <property type="component" value="Unassembled WGS sequence"/>
</dbReference>
<keyword evidence="1" id="KW-0210">Decarboxylase</keyword>
<comment type="caution">
    <text evidence="4">The sequence shown here is derived from an EMBL/GenBank/DDBJ whole genome shotgun (WGS) entry which is preliminary data.</text>
</comment>
<dbReference type="InterPro" id="IPR029061">
    <property type="entry name" value="THDP-binding"/>
</dbReference>
<keyword evidence="2" id="KW-0456">Lyase</keyword>
<name>A0A2M9FWK3_9PROT</name>
<dbReference type="PANTHER" id="PTHR42818">
    <property type="entry name" value="SULFOPYRUVATE DECARBOXYLASE SUBUNIT ALPHA"/>
    <property type="match status" value="1"/>
</dbReference>
<dbReference type="PANTHER" id="PTHR42818:SF1">
    <property type="entry name" value="SULFOPYRUVATE DECARBOXYLASE"/>
    <property type="match status" value="1"/>
</dbReference>
<dbReference type="GO" id="GO:0044281">
    <property type="term" value="P:small molecule metabolic process"/>
    <property type="evidence" value="ECO:0007669"/>
    <property type="project" value="UniProtKB-ARBA"/>
</dbReference>
<dbReference type="GO" id="GO:0030976">
    <property type="term" value="F:thiamine pyrophosphate binding"/>
    <property type="evidence" value="ECO:0007669"/>
    <property type="project" value="InterPro"/>
</dbReference>